<accession>A0A7J7SF38</accession>
<gene>
    <name evidence="2" type="ORF">mPipKuh1_010009</name>
</gene>
<feature type="region of interest" description="Disordered" evidence="1">
    <location>
        <begin position="94"/>
        <end position="147"/>
    </location>
</feature>
<feature type="region of interest" description="Disordered" evidence="1">
    <location>
        <begin position="1"/>
        <end position="79"/>
    </location>
</feature>
<organism evidence="2 3">
    <name type="scientific">Pipistrellus kuhlii</name>
    <name type="common">Kuhl's pipistrelle</name>
    <dbReference type="NCBI Taxonomy" id="59472"/>
    <lineage>
        <taxon>Eukaryota</taxon>
        <taxon>Metazoa</taxon>
        <taxon>Chordata</taxon>
        <taxon>Craniata</taxon>
        <taxon>Vertebrata</taxon>
        <taxon>Euteleostomi</taxon>
        <taxon>Mammalia</taxon>
        <taxon>Eutheria</taxon>
        <taxon>Laurasiatheria</taxon>
        <taxon>Chiroptera</taxon>
        <taxon>Yangochiroptera</taxon>
        <taxon>Vespertilionidae</taxon>
        <taxon>Pipistrellus</taxon>
    </lineage>
</organism>
<reference evidence="2 3" key="1">
    <citation type="journal article" date="2020" name="Nature">
        <title>Six reference-quality genomes reveal evolution of bat adaptations.</title>
        <authorList>
            <person name="Jebb D."/>
            <person name="Huang Z."/>
            <person name="Pippel M."/>
            <person name="Hughes G.M."/>
            <person name="Lavrichenko K."/>
            <person name="Devanna P."/>
            <person name="Winkler S."/>
            <person name="Jermiin L.S."/>
            <person name="Skirmuntt E.C."/>
            <person name="Katzourakis A."/>
            <person name="Burkitt-Gray L."/>
            <person name="Ray D.A."/>
            <person name="Sullivan K.A.M."/>
            <person name="Roscito J.G."/>
            <person name="Kirilenko B.M."/>
            <person name="Davalos L.M."/>
            <person name="Corthals A.P."/>
            <person name="Power M.L."/>
            <person name="Jones G."/>
            <person name="Ransome R.D."/>
            <person name="Dechmann D.K.N."/>
            <person name="Locatelli A.G."/>
            <person name="Puechmaille S.J."/>
            <person name="Fedrigo O."/>
            <person name="Jarvis E.D."/>
            <person name="Hiller M."/>
            <person name="Vernes S.C."/>
            <person name="Myers E.W."/>
            <person name="Teeling E.C."/>
        </authorList>
    </citation>
    <scope>NUCLEOTIDE SEQUENCE [LARGE SCALE GENOMIC DNA]</scope>
    <source>
        <strain evidence="2">MPipKuh1</strain>
        <tissue evidence="2">Flight muscle</tissue>
    </source>
</reference>
<sequence length="147" mass="15519">MLNGLNHHMDTAEESEDGKTCRLSEEQVGSMSAKSGEGTCVSQDPECGPCRRPHLGGSRPRRRSPASTPTGSPLGARHRSANCCAHSGALLPESWQPWSQEAGHARSRAEDTTPRGRNERLTDSSARTKSAVGRAGSPACAGFPVLA</sequence>
<protein>
    <submittedName>
        <fullName evidence="2">Uncharacterized protein</fullName>
    </submittedName>
</protein>
<keyword evidence="3" id="KW-1185">Reference proteome</keyword>
<dbReference type="EMBL" id="JACAGB010000044">
    <property type="protein sequence ID" value="KAF6286835.1"/>
    <property type="molecule type" value="Genomic_DNA"/>
</dbReference>
<feature type="compositionally biased region" description="Basic and acidic residues" evidence="1">
    <location>
        <begin position="103"/>
        <end position="122"/>
    </location>
</feature>
<name>A0A7J7SF38_PIPKU</name>
<feature type="compositionally biased region" description="Basic residues" evidence="1">
    <location>
        <begin position="51"/>
        <end position="64"/>
    </location>
</feature>
<feature type="compositionally biased region" description="Basic and acidic residues" evidence="1">
    <location>
        <begin position="7"/>
        <end position="25"/>
    </location>
</feature>
<proteinExistence type="predicted"/>
<evidence type="ECO:0000256" key="1">
    <source>
        <dbReference type="SAM" id="MobiDB-lite"/>
    </source>
</evidence>
<comment type="caution">
    <text evidence="2">The sequence shown here is derived from an EMBL/GenBank/DDBJ whole genome shotgun (WGS) entry which is preliminary data.</text>
</comment>
<dbReference type="Proteomes" id="UP000558488">
    <property type="component" value="Unassembled WGS sequence"/>
</dbReference>
<evidence type="ECO:0000313" key="2">
    <source>
        <dbReference type="EMBL" id="KAF6286835.1"/>
    </source>
</evidence>
<evidence type="ECO:0000313" key="3">
    <source>
        <dbReference type="Proteomes" id="UP000558488"/>
    </source>
</evidence>
<dbReference type="AlphaFoldDB" id="A0A7J7SF38"/>